<feature type="compositionally biased region" description="Basic and acidic residues" evidence="1">
    <location>
        <begin position="79"/>
        <end position="91"/>
    </location>
</feature>
<dbReference type="AlphaFoldDB" id="A0A7W9WKE8"/>
<proteinExistence type="predicted"/>
<evidence type="ECO:0000313" key="3">
    <source>
        <dbReference type="Proteomes" id="UP000591537"/>
    </source>
</evidence>
<comment type="caution">
    <text evidence="2">The sequence shown here is derived from an EMBL/GenBank/DDBJ whole genome shotgun (WGS) entry which is preliminary data.</text>
</comment>
<feature type="region of interest" description="Disordered" evidence="1">
    <location>
        <begin position="64"/>
        <end position="91"/>
    </location>
</feature>
<gene>
    <name evidence="2" type="ORF">HNR57_006188</name>
</gene>
<reference evidence="2 3" key="1">
    <citation type="submission" date="2020-08" db="EMBL/GenBank/DDBJ databases">
        <title>Genomic Encyclopedia of Type Strains, Phase IV (KMG-IV): sequencing the most valuable type-strain genomes for metagenomic binning, comparative biology and taxonomic classification.</title>
        <authorList>
            <person name="Goeker M."/>
        </authorList>
    </citation>
    <scope>NUCLEOTIDE SEQUENCE [LARGE SCALE GENOMIC DNA]</scope>
    <source>
        <strain evidence="2 3">DSM 43350</strain>
    </source>
</reference>
<feature type="region of interest" description="Disordered" evidence="1">
    <location>
        <begin position="1"/>
        <end position="21"/>
    </location>
</feature>
<protein>
    <submittedName>
        <fullName evidence="2">Uncharacterized protein</fullName>
    </submittedName>
</protein>
<organism evidence="2 3">
    <name type="scientific">Streptomyces paradoxus</name>
    <dbReference type="NCBI Taxonomy" id="66375"/>
    <lineage>
        <taxon>Bacteria</taxon>
        <taxon>Bacillati</taxon>
        <taxon>Actinomycetota</taxon>
        <taxon>Actinomycetes</taxon>
        <taxon>Kitasatosporales</taxon>
        <taxon>Streptomycetaceae</taxon>
        <taxon>Streptomyces</taxon>
    </lineage>
</organism>
<keyword evidence="3" id="KW-1185">Reference proteome</keyword>
<evidence type="ECO:0000256" key="1">
    <source>
        <dbReference type="SAM" id="MobiDB-lite"/>
    </source>
</evidence>
<evidence type="ECO:0000313" key="2">
    <source>
        <dbReference type="EMBL" id="MBB6080239.1"/>
    </source>
</evidence>
<dbReference type="EMBL" id="JACHGV010000011">
    <property type="protein sequence ID" value="MBB6080239.1"/>
    <property type="molecule type" value="Genomic_DNA"/>
</dbReference>
<sequence>MATVDAAGCGERPRSAADEQARADLRRAMRAGEPVDEIFESLIGPLVDNAVPEWQTTLDALLELQPPATGPGPVRRLRQRGEDAARESGRAHRHPWFELEDGCRFLDRHLK</sequence>
<accession>A0A7W9WKE8</accession>
<feature type="compositionally biased region" description="Basic and acidic residues" evidence="1">
    <location>
        <begin position="11"/>
        <end position="21"/>
    </location>
</feature>
<name>A0A7W9WKE8_9ACTN</name>
<dbReference type="Proteomes" id="UP000591537">
    <property type="component" value="Unassembled WGS sequence"/>
</dbReference>